<organism evidence="1 2">
    <name type="scientific">Lasiodiplodia mahajangana</name>
    <dbReference type="NCBI Taxonomy" id="1108764"/>
    <lineage>
        <taxon>Eukaryota</taxon>
        <taxon>Fungi</taxon>
        <taxon>Dikarya</taxon>
        <taxon>Ascomycota</taxon>
        <taxon>Pezizomycotina</taxon>
        <taxon>Dothideomycetes</taxon>
        <taxon>Dothideomycetes incertae sedis</taxon>
        <taxon>Botryosphaeriales</taxon>
        <taxon>Botryosphaeriaceae</taxon>
        <taxon>Lasiodiplodia</taxon>
    </lineage>
</organism>
<protein>
    <submittedName>
        <fullName evidence="1">Uncharacterized protein</fullName>
    </submittedName>
</protein>
<keyword evidence="2" id="KW-1185">Reference proteome</keyword>
<proteinExistence type="predicted"/>
<evidence type="ECO:0000313" key="1">
    <source>
        <dbReference type="EMBL" id="KAJ8130778.1"/>
    </source>
</evidence>
<evidence type="ECO:0000313" key="2">
    <source>
        <dbReference type="Proteomes" id="UP001153332"/>
    </source>
</evidence>
<dbReference type="EMBL" id="JAPUUL010000425">
    <property type="protein sequence ID" value="KAJ8130778.1"/>
    <property type="molecule type" value="Genomic_DNA"/>
</dbReference>
<sequence length="483" mass="52395">MKLIRATAAFIFLTGLNAASMVNESSVAIQLRDELAQYLSGPGLISTDAPPRWNTLGAPTPGAVVNVQTELDVAITVKYCTAKGIPFLAQNGGSGWAIPFNLTRNGVLINLGGLNQVTFNADKTEATIGGGSNISNTIAHAYAAGALVVTENCNCVGTLGALLGGGYGNLVGLYGLGVDNVVSLNVVTADGRLRNVTATSDPDLFWSLRGAGPNFGIVTSAVVKSHPATESDMRAWTGFLIFDTTKLEMVVQAIQDLQLQPDMNVFMYFLSTGPPTNEPAIVVTPFLYKGNETSGRAAFASLYSIDPKTDTTSVLPYTQWNSGADGFCTFRSRKPSYGAGFQRTKPTTWRQVWNKYVDFQKKPTAENSIVLLEAYSLIKARSLDLDSAAFPFRTVNFNVVAIPWYDERSLDGEAEAFGVAARDLWRSTDGLAQNSTYVNFAHGDETPEIVYGRSLPRLQAMKQQFDPHGWFNQWFNILREQCD</sequence>
<accession>A0ACC2JUB4</accession>
<reference evidence="1" key="1">
    <citation type="submission" date="2022-12" db="EMBL/GenBank/DDBJ databases">
        <title>Genome Sequence of Lasiodiplodia mahajangana.</title>
        <authorList>
            <person name="Buettner E."/>
        </authorList>
    </citation>
    <scope>NUCLEOTIDE SEQUENCE</scope>
    <source>
        <strain evidence="1">VT137</strain>
    </source>
</reference>
<name>A0ACC2JUB4_9PEZI</name>
<gene>
    <name evidence="1" type="ORF">O1611_g2849</name>
</gene>
<comment type="caution">
    <text evidence="1">The sequence shown here is derived from an EMBL/GenBank/DDBJ whole genome shotgun (WGS) entry which is preliminary data.</text>
</comment>
<dbReference type="Proteomes" id="UP001153332">
    <property type="component" value="Unassembled WGS sequence"/>
</dbReference>